<gene>
    <name evidence="1" type="ORF">CR513_37564</name>
</gene>
<dbReference type="EMBL" id="QJKJ01007847">
    <property type="protein sequence ID" value="RDX81725.1"/>
    <property type="molecule type" value="Genomic_DNA"/>
</dbReference>
<dbReference type="AlphaFoldDB" id="A0A371FTQ6"/>
<evidence type="ECO:0000313" key="1">
    <source>
        <dbReference type="EMBL" id="RDX81725.1"/>
    </source>
</evidence>
<proteinExistence type="predicted"/>
<organism evidence="1 2">
    <name type="scientific">Mucuna pruriens</name>
    <name type="common">Velvet bean</name>
    <name type="synonym">Dolichos pruriens</name>
    <dbReference type="NCBI Taxonomy" id="157652"/>
    <lineage>
        <taxon>Eukaryota</taxon>
        <taxon>Viridiplantae</taxon>
        <taxon>Streptophyta</taxon>
        <taxon>Embryophyta</taxon>
        <taxon>Tracheophyta</taxon>
        <taxon>Spermatophyta</taxon>
        <taxon>Magnoliopsida</taxon>
        <taxon>eudicotyledons</taxon>
        <taxon>Gunneridae</taxon>
        <taxon>Pentapetalae</taxon>
        <taxon>rosids</taxon>
        <taxon>fabids</taxon>
        <taxon>Fabales</taxon>
        <taxon>Fabaceae</taxon>
        <taxon>Papilionoideae</taxon>
        <taxon>50 kb inversion clade</taxon>
        <taxon>NPAAA clade</taxon>
        <taxon>indigoferoid/millettioid clade</taxon>
        <taxon>Phaseoleae</taxon>
        <taxon>Mucuna</taxon>
    </lineage>
</organism>
<dbReference type="Proteomes" id="UP000257109">
    <property type="component" value="Unassembled WGS sequence"/>
</dbReference>
<keyword evidence="2" id="KW-1185">Reference proteome</keyword>
<protein>
    <submittedName>
        <fullName evidence="1">Uncharacterized protein</fullName>
    </submittedName>
</protein>
<accession>A0A371FTQ6</accession>
<comment type="caution">
    <text evidence="1">The sequence shown here is derived from an EMBL/GenBank/DDBJ whole genome shotgun (WGS) entry which is preliminary data.</text>
</comment>
<reference evidence="1" key="1">
    <citation type="submission" date="2018-05" db="EMBL/GenBank/DDBJ databases">
        <title>Draft genome of Mucuna pruriens seed.</title>
        <authorList>
            <person name="Nnadi N.E."/>
            <person name="Vos R."/>
            <person name="Hasami M.H."/>
            <person name="Devisetty U.K."/>
            <person name="Aguiy J.C."/>
        </authorList>
    </citation>
    <scope>NUCLEOTIDE SEQUENCE [LARGE SCALE GENOMIC DNA]</scope>
    <source>
        <strain evidence="1">JCA_2017</strain>
    </source>
</reference>
<name>A0A371FTQ6_MUCPR</name>
<sequence length="64" mass="7619">MNFIQFIDASYLIKNIINAYFGQWLPIGNDSMIHGKGHPKATRIRNEMNWRESQSRKKIWLLKV</sequence>
<feature type="non-terminal residue" evidence="1">
    <location>
        <position position="1"/>
    </location>
</feature>
<evidence type="ECO:0000313" key="2">
    <source>
        <dbReference type="Proteomes" id="UP000257109"/>
    </source>
</evidence>